<dbReference type="Gene3D" id="1.10.10.10">
    <property type="entry name" value="Winged helix-like DNA-binding domain superfamily/Winged helix DNA-binding domain"/>
    <property type="match status" value="1"/>
</dbReference>
<dbReference type="CDD" id="cd07377">
    <property type="entry name" value="WHTH_GntR"/>
    <property type="match status" value="1"/>
</dbReference>
<dbReference type="RefSeq" id="WP_313271878.1">
    <property type="nucleotide sequence ID" value="NZ_JASXSX010000001.1"/>
</dbReference>
<evidence type="ECO:0000256" key="1">
    <source>
        <dbReference type="ARBA" id="ARBA00023015"/>
    </source>
</evidence>
<dbReference type="SMART" id="SM00345">
    <property type="entry name" value="HTH_GNTR"/>
    <property type="match status" value="1"/>
</dbReference>
<dbReference type="SUPFAM" id="SSF46785">
    <property type="entry name" value="Winged helix' DNA-binding domain"/>
    <property type="match status" value="1"/>
</dbReference>
<dbReference type="InterPro" id="IPR036388">
    <property type="entry name" value="WH-like_DNA-bd_sf"/>
</dbReference>
<dbReference type="InterPro" id="IPR011663">
    <property type="entry name" value="UTRA"/>
</dbReference>
<dbReference type="InterPro" id="IPR000524">
    <property type="entry name" value="Tscrpt_reg_HTH_GntR"/>
</dbReference>
<accession>A0ABU3I8M7</accession>
<reference evidence="5 6" key="1">
    <citation type="submission" date="2023-06" db="EMBL/GenBank/DDBJ databases">
        <title>Draft genome sequence of Gleimia hominis type strain CCUG 57540T.</title>
        <authorList>
            <person name="Salva-Serra F."/>
            <person name="Cardew S."/>
            <person name="Jensie Markopoulos S."/>
            <person name="Ohlen M."/>
            <person name="Inganas E."/>
            <person name="Svensson-Stadler L."/>
            <person name="Moore E.R.B."/>
        </authorList>
    </citation>
    <scope>NUCLEOTIDE SEQUENCE [LARGE SCALE GENOMIC DNA]</scope>
    <source>
        <strain evidence="5 6">CCUG 57540</strain>
    </source>
</reference>
<gene>
    <name evidence="5" type="ORF">QS713_01510</name>
</gene>
<dbReference type="PANTHER" id="PTHR44846:SF17">
    <property type="entry name" value="GNTR-FAMILY TRANSCRIPTIONAL REGULATOR"/>
    <property type="match status" value="1"/>
</dbReference>
<evidence type="ECO:0000256" key="3">
    <source>
        <dbReference type="ARBA" id="ARBA00023163"/>
    </source>
</evidence>
<proteinExistence type="predicted"/>
<dbReference type="SUPFAM" id="SSF64288">
    <property type="entry name" value="Chorismate lyase-like"/>
    <property type="match status" value="1"/>
</dbReference>
<evidence type="ECO:0000256" key="2">
    <source>
        <dbReference type="ARBA" id="ARBA00023125"/>
    </source>
</evidence>
<evidence type="ECO:0000313" key="6">
    <source>
        <dbReference type="Proteomes" id="UP001247542"/>
    </source>
</evidence>
<keyword evidence="6" id="KW-1185">Reference proteome</keyword>
<dbReference type="EMBL" id="JASXSX010000001">
    <property type="protein sequence ID" value="MDT3766744.1"/>
    <property type="molecule type" value="Genomic_DNA"/>
</dbReference>
<evidence type="ECO:0000259" key="4">
    <source>
        <dbReference type="PROSITE" id="PS50949"/>
    </source>
</evidence>
<keyword evidence="3" id="KW-0804">Transcription</keyword>
<dbReference type="PANTHER" id="PTHR44846">
    <property type="entry name" value="MANNOSYL-D-GLYCERATE TRANSPORT/METABOLISM SYSTEM REPRESSOR MNGR-RELATED"/>
    <property type="match status" value="1"/>
</dbReference>
<name>A0ABU3I8M7_9ACTO</name>
<keyword evidence="2" id="KW-0238">DNA-binding</keyword>
<protein>
    <submittedName>
        <fullName evidence="5">GntR family transcriptional regulator</fullName>
    </submittedName>
</protein>
<sequence>MNQPFEVQVTIDRNGAKPLYQQIAEPLEQAIVSGTVPPGELVEDEISMAKRLDVSRPTARRALQELVNRGLLTRRRGVGTRVTPSQVHRPLALSSLNADLIKAGFTPTTKVLSYEIIEASADEAQMLGLSEGDGVLKISRLRSVDGQPLAILTNHMPLELAPEWSQLQETGLYDSFEQKGIHIASATQVVGARAATAEESKILGDEPKAALLTMERTAYTAEGRVVEVGRHVYRPSLYSFRFTLFAQ</sequence>
<dbReference type="PRINTS" id="PR00035">
    <property type="entry name" value="HTHGNTR"/>
</dbReference>
<dbReference type="InterPro" id="IPR036390">
    <property type="entry name" value="WH_DNA-bd_sf"/>
</dbReference>
<dbReference type="Gene3D" id="3.40.1410.10">
    <property type="entry name" value="Chorismate lyase-like"/>
    <property type="match status" value="1"/>
</dbReference>
<evidence type="ECO:0000313" key="5">
    <source>
        <dbReference type="EMBL" id="MDT3766744.1"/>
    </source>
</evidence>
<keyword evidence="1" id="KW-0805">Transcription regulation</keyword>
<dbReference type="Pfam" id="PF07702">
    <property type="entry name" value="UTRA"/>
    <property type="match status" value="1"/>
</dbReference>
<feature type="domain" description="HTH gntR-type" evidence="4">
    <location>
        <begin position="17"/>
        <end position="85"/>
    </location>
</feature>
<dbReference type="Proteomes" id="UP001247542">
    <property type="component" value="Unassembled WGS sequence"/>
</dbReference>
<dbReference type="PROSITE" id="PS50949">
    <property type="entry name" value="HTH_GNTR"/>
    <property type="match status" value="1"/>
</dbReference>
<organism evidence="5 6">
    <name type="scientific">Gleimia hominis</name>
    <dbReference type="NCBI Taxonomy" id="595468"/>
    <lineage>
        <taxon>Bacteria</taxon>
        <taxon>Bacillati</taxon>
        <taxon>Actinomycetota</taxon>
        <taxon>Actinomycetes</taxon>
        <taxon>Actinomycetales</taxon>
        <taxon>Actinomycetaceae</taxon>
        <taxon>Gleimia</taxon>
    </lineage>
</organism>
<dbReference type="SMART" id="SM00866">
    <property type="entry name" value="UTRA"/>
    <property type="match status" value="1"/>
</dbReference>
<dbReference type="InterPro" id="IPR050679">
    <property type="entry name" value="Bact_HTH_transcr_reg"/>
</dbReference>
<dbReference type="Pfam" id="PF00392">
    <property type="entry name" value="GntR"/>
    <property type="match status" value="1"/>
</dbReference>
<dbReference type="InterPro" id="IPR028978">
    <property type="entry name" value="Chorismate_lyase_/UTRA_dom_sf"/>
</dbReference>
<comment type="caution">
    <text evidence="5">The sequence shown here is derived from an EMBL/GenBank/DDBJ whole genome shotgun (WGS) entry which is preliminary data.</text>
</comment>